<dbReference type="GO" id="GO:0003677">
    <property type="term" value="F:DNA binding"/>
    <property type="evidence" value="ECO:0007669"/>
    <property type="project" value="UniProtKB-UniRule"/>
</dbReference>
<reference evidence="4" key="2">
    <citation type="journal article" date="2022" name="BMC Genomics">
        <title>Comparative genome analysis of mycobacteria focusing on tRNA and non-coding RNA.</title>
        <authorList>
            <person name="Behra P.R.K."/>
            <person name="Pettersson B.M.F."/>
            <person name="Ramesh M."/>
            <person name="Das S."/>
            <person name="Dasgupta S."/>
            <person name="Kirsebom L.A."/>
        </authorList>
    </citation>
    <scope>NUCLEOTIDE SEQUENCE</scope>
    <source>
        <strain evidence="4">DSM 45406</strain>
    </source>
</reference>
<proteinExistence type="predicted"/>
<dbReference type="Proteomes" id="UP001140272">
    <property type="component" value="Unassembled WGS sequence"/>
</dbReference>
<gene>
    <name evidence="4" type="ORF">H7H73_21875</name>
</gene>
<protein>
    <submittedName>
        <fullName evidence="4">Helix-turn-helix transcriptional regulator</fullName>
    </submittedName>
</protein>
<feature type="domain" description="HTH tetR-type" evidence="3">
    <location>
        <begin position="13"/>
        <end position="73"/>
    </location>
</feature>
<comment type="caution">
    <text evidence="4">The sequence shown here is derived from an EMBL/GenBank/DDBJ whole genome shotgun (WGS) entry which is preliminary data.</text>
</comment>
<dbReference type="Gene3D" id="1.10.10.60">
    <property type="entry name" value="Homeodomain-like"/>
    <property type="match status" value="1"/>
</dbReference>
<name>A0A9X2Y260_9MYCO</name>
<dbReference type="AlphaFoldDB" id="A0A9X2Y260"/>
<reference evidence="4" key="1">
    <citation type="submission" date="2020-07" db="EMBL/GenBank/DDBJ databases">
        <authorList>
            <person name="Pettersson B.M.F."/>
            <person name="Behra P.R.K."/>
            <person name="Ramesh M."/>
            <person name="Das S."/>
            <person name="Dasgupta S."/>
            <person name="Kirsebom L.A."/>
        </authorList>
    </citation>
    <scope>NUCLEOTIDE SEQUENCE</scope>
    <source>
        <strain evidence="4">DSM 45406</strain>
    </source>
</reference>
<evidence type="ECO:0000256" key="1">
    <source>
        <dbReference type="ARBA" id="ARBA00023125"/>
    </source>
</evidence>
<organism evidence="4 5">
    <name type="scientific">Mycolicibacterium rufum</name>
    <dbReference type="NCBI Taxonomy" id="318424"/>
    <lineage>
        <taxon>Bacteria</taxon>
        <taxon>Bacillati</taxon>
        <taxon>Actinomycetota</taxon>
        <taxon>Actinomycetes</taxon>
        <taxon>Mycobacteriales</taxon>
        <taxon>Mycobacteriaceae</taxon>
        <taxon>Mycolicibacterium</taxon>
    </lineage>
</organism>
<dbReference type="Gene3D" id="1.10.357.10">
    <property type="entry name" value="Tetracycline Repressor, domain 2"/>
    <property type="match status" value="1"/>
</dbReference>
<dbReference type="InterPro" id="IPR036271">
    <property type="entry name" value="Tet_transcr_reg_TetR-rel_C_sf"/>
</dbReference>
<dbReference type="PROSITE" id="PS50977">
    <property type="entry name" value="HTH_TETR_2"/>
    <property type="match status" value="1"/>
</dbReference>
<dbReference type="EMBL" id="JACKRN010000729">
    <property type="protein sequence ID" value="MCV7072616.1"/>
    <property type="molecule type" value="Genomic_DNA"/>
</dbReference>
<evidence type="ECO:0000259" key="3">
    <source>
        <dbReference type="PROSITE" id="PS50977"/>
    </source>
</evidence>
<evidence type="ECO:0000313" key="5">
    <source>
        <dbReference type="Proteomes" id="UP001140272"/>
    </source>
</evidence>
<accession>A0A9X2Y260</accession>
<dbReference type="InterPro" id="IPR009057">
    <property type="entry name" value="Homeodomain-like_sf"/>
</dbReference>
<evidence type="ECO:0000313" key="4">
    <source>
        <dbReference type="EMBL" id="MCV7072616.1"/>
    </source>
</evidence>
<dbReference type="SUPFAM" id="SSF48498">
    <property type="entry name" value="Tetracyclin repressor-like, C-terminal domain"/>
    <property type="match status" value="1"/>
</dbReference>
<dbReference type="InterPro" id="IPR001647">
    <property type="entry name" value="HTH_TetR"/>
</dbReference>
<sequence length="184" mass="19747">MAMDRDGEDARVARTRADVARAALEVLRSGGFDDLTHAHLADVAGYSKTTLYAHWPSRLDLVRLALDALGGWPHHPPSGDLRADLIGELTVFRRSVLDLRLDRVVFGLAQSATSAAAARLRDRVNLEGQRPLRMLLAQRFSGARLEAALSMLTGVVTCPSLLFGALPDDAVIAAAVDIVLSGGR</sequence>
<dbReference type="Pfam" id="PF00440">
    <property type="entry name" value="TetR_N"/>
    <property type="match status" value="1"/>
</dbReference>
<evidence type="ECO:0000256" key="2">
    <source>
        <dbReference type="PROSITE-ProRule" id="PRU00335"/>
    </source>
</evidence>
<dbReference type="SUPFAM" id="SSF46689">
    <property type="entry name" value="Homeodomain-like"/>
    <property type="match status" value="1"/>
</dbReference>
<keyword evidence="1 2" id="KW-0238">DNA-binding</keyword>
<feature type="DNA-binding region" description="H-T-H motif" evidence="2">
    <location>
        <begin position="36"/>
        <end position="55"/>
    </location>
</feature>